<dbReference type="GO" id="GO:0080038">
    <property type="term" value="P:positive regulation of cytokinin-activated signaling pathway"/>
    <property type="evidence" value="ECO:0007669"/>
    <property type="project" value="EnsemblPlants"/>
</dbReference>
<sequence>MGGYTMVAAGFTTEDGVDEEIRKSINIFKTIAVDLEKNEKTDKVKQLEEGVLELLETYDDCARFSDAIKSMGESYQPSDEPTDFRKVLEDEVAKLKAASPSVPASNPLYRNFKEAVWSVHHAGQPMPGEEQEDIIMTSTQNNILNIMCPITGKPVIELQDPVRCMDCKHIYEKGAIMQYIRKKKPQPTCPIGGCPRILQAARIVCDPELLVEIEEMRATYNTEVHATAVEDFTVIDDE</sequence>
<reference evidence="13" key="1">
    <citation type="journal article" date="2017" name="Nat. Commun.">
        <title>The asparagus genome sheds light on the origin and evolution of a young Y chromosome.</title>
        <authorList>
            <person name="Harkess A."/>
            <person name="Zhou J."/>
            <person name="Xu C."/>
            <person name="Bowers J.E."/>
            <person name="Van der Hulst R."/>
            <person name="Ayyampalayam S."/>
            <person name="Mercati F."/>
            <person name="Riccardi P."/>
            <person name="McKain M.R."/>
            <person name="Kakrana A."/>
            <person name="Tang H."/>
            <person name="Ray J."/>
            <person name="Groenendijk J."/>
            <person name="Arikit S."/>
            <person name="Mathioni S.M."/>
            <person name="Nakano M."/>
            <person name="Shan H."/>
            <person name="Telgmann-Rauber A."/>
            <person name="Kanno A."/>
            <person name="Yue Z."/>
            <person name="Chen H."/>
            <person name="Li W."/>
            <person name="Chen Y."/>
            <person name="Xu X."/>
            <person name="Zhang Y."/>
            <person name="Luo S."/>
            <person name="Chen H."/>
            <person name="Gao J."/>
            <person name="Mao Z."/>
            <person name="Pires J.C."/>
            <person name="Luo M."/>
            <person name="Kudrna D."/>
            <person name="Wing R.A."/>
            <person name="Meyers B.C."/>
            <person name="Yi K."/>
            <person name="Kong H."/>
            <person name="Lavrijsen P."/>
            <person name="Sunseri F."/>
            <person name="Falavigna A."/>
            <person name="Ye Y."/>
            <person name="Leebens-Mack J.H."/>
            <person name="Chen G."/>
        </authorList>
    </citation>
    <scope>NUCLEOTIDE SEQUENCE [LARGE SCALE GENOMIC DNA]</scope>
    <source>
        <strain evidence="13">cv. DH0086</strain>
    </source>
</reference>
<dbReference type="InterPro" id="IPR026846">
    <property type="entry name" value="Nse2(Mms21)"/>
</dbReference>
<keyword evidence="7" id="KW-0833">Ubl conjugation pathway</keyword>
<evidence type="ECO:0000256" key="5">
    <source>
        <dbReference type="ARBA" id="ARBA00022723"/>
    </source>
</evidence>
<keyword evidence="6 10" id="KW-0863">Zinc-finger</keyword>
<keyword evidence="5" id="KW-0479">Metal-binding</keyword>
<accession>A0A5P1EVD7</accession>
<dbReference type="GO" id="GO:0045931">
    <property type="term" value="P:positive regulation of mitotic cell cycle"/>
    <property type="evidence" value="ECO:0007669"/>
    <property type="project" value="EnsemblPlants"/>
</dbReference>
<gene>
    <name evidence="12" type="ORF">A4U43_C05F29610</name>
</gene>
<evidence type="ECO:0000259" key="11">
    <source>
        <dbReference type="PROSITE" id="PS51044"/>
    </source>
</evidence>
<dbReference type="Pfam" id="PF11789">
    <property type="entry name" value="zf-Nse"/>
    <property type="match status" value="1"/>
</dbReference>
<keyword evidence="9" id="KW-0539">Nucleus</keyword>
<evidence type="ECO:0000256" key="6">
    <source>
        <dbReference type="ARBA" id="ARBA00022771"/>
    </source>
</evidence>
<evidence type="ECO:0000256" key="3">
    <source>
        <dbReference type="ARBA" id="ARBA00008212"/>
    </source>
</evidence>
<dbReference type="PANTHER" id="PTHR21330">
    <property type="entry name" value="E3 SUMO-PROTEIN LIGASE NSE2"/>
    <property type="match status" value="1"/>
</dbReference>
<dbReference type="GO" id="GO:0005634">
    <property type="term" value="C:nucleus"/>
    <property type="evidence" value="ECO:0007669"/>
    <property type="project" value="UniProtKB-SubCell"/>
</dbReference>
<evidence type="ECO:0000256" key="9">
    <source>
        <dbReference type="ARBA" id="ARBA00023242"/>
    </source>
</evidence>
<name>A0A5P1EVD7_ASPOF</name>
<comment type="pathway">
    <text evidence="2">Protein modification; protein sumoylation.</text>
</comment>
<evidence type="ECO:0000256" key="7">
    <source>
        <dbReference type="ARBA" id="ARBA00022786"/>
    </source>
</evidence>
<dbReference type="GO" id="GO:0032876">
    <property type="term" value="P:negative regulation of DNA endoreduplication"/>
    <property type="evidence" value="ECO:0007669"/>
    <property type="project" value="EnsemblPlants"/>
</dbReference>
<comment type="subcellular location">
    <subcellularLocation>
        <location evidence="1">Nucleus</location>
    </subcellularLocation>
</comment>
<dbReference type="PANTHER" id="PTHR21330:SF1">
    <property type="entry name" value="E3 SUMO-PROTEIN LIGASE NSE2"/>
    <property type="match status" value="1"/>
</dbReference>
<dbReference type="EMBL" id="CM007385">
    <property type="protein sequence ID" value="ONK70038.1"/>
    <property type="molecule type" value="Genomic_DNA"/>
</dbReference>
<dbReference type="AlphaFoldDB" id="A0A5P1EVD7"/>
<protein>
    <recommendedName>
        <fullName evidence="11">SP-RING-type domain-containing protein</fullName>
    </recommendedName>
</protein>
<dbReference type="GO" id="GO:0030915">
    <property type="term" value="C:Smc5-Smc6 complex"/>
    <property type="evidence" value="ECO:0007669"/>
    <property type="project" value="InterPro"/>
</dbReference>
<dbReference type="Proteomes" id="UP000243459">
    <property type="component" value="Chromosome 5"/>
</dbReference>
<dbReference type="GO" id="GO:0016925">
    <property type="term" value="P:protein sumoylation"/>
    <property type="evidence" value="ECO:0007669"/>
    <property type="project" value="UniProtKB-UniPathway"/>
</dbReference>
<dbReference type="Gramene" id="ONK70038">
    <property type="protein sequence ID" value="ONK70038"/>
    <property type="gene ID" value="A4U43_C05F29610"/>
</dbReference>
<evidence type="ECO:0000256" key="1">
    <source>
        <dbReference type="ARBA" id="ARBA00004123"/>
    </source>
</evidence>
<dbReference type="Gene3D" id="3.30.40.10">
    <property type="entry name" value="Zinc/RING finger domain, C3HC4 (zinc finger)"/>
    <property type="match status" value="1"/>
</dbReference>
<dbReference type="GO" id="GO:0060250">
    <property type="term" value="P:germ-line stem-cell niche homeostasis"/>
    <property type="evidence" value="ECO:0007669"/>
    <property type="project" value="EnsemblPlants"/>
</dbReference>
<dbReference type="SUPFAM" id="SSF57850">
    <property type="entry name" value="RING/U-box"/>
    <property type="match status" value="1"/>
</dbReference>
<comment type="similarity">
    <text evidence="3">Belongs to the NSE2 family.</text>
</comment>
<dbReference type="CDD" id="cd16651">
    <property type="entry name" value="SPL-RING_NSE2"/>
    <property type="match status" value="1"/>
</dbReference>
<dbReference type="PROSITE" id="PS51044">
    <property type="entry name" value="ZF_SP_RING"/>
    <property type="match status" value="1"/>
</dbReference>
<evidence type="ECO:0000313" key="12">
    <source>
        <dbReference type="EMBL" id="ONK70038.1"/>
    </source>
</evidence>
<feature type="domain" description="SP-RING-type" evidence="11">
    <location>
        <begin position="130"/>
        <end position="218"/>
    </location>
</feature>
<dbReference type="InterPro" id="IPR013083">
    <property type="entry name" value="Znf_RING/FYVE/PHD"/>
</dbReference>
<dbReference type="GO" id="GO:0061665">
    <property type="term" value="F:SUMO ligase activity"/>
    <property type="evidence" value="ECO:0007669"/>
    <property type="project" value="TreeGrafter"/>
</dbReference>
<dbReference type="UniPathway" id="UPA00886"/>
<organism evidence="12 13">
    <name type="scientific">Asparagus officinalis</name>
    <name type="common">Garden asparagus</name>
    <dbReference type="NCBI Taxonomy" id="4686"/>
    <lineage>
        <taxon>Eukaryota</taxon>
        <taxon>Viridiplantae</taxon>
        <taxon>Streptophyta</taxon>
        <taxon>Embryophyta</taxon>
        <taxon>Tracheophyta</taxon>
        <taxon>Spermatophyta</taxon>
        <taxon>Magnoliopsida</taxon>
        <taxon>Liliopsida</taxon>
        <taxon>Asparagales</taxon>
        <taxon>Asparagaceae</taxon>
        <taxon>Asparagoideae</taxon>
        <taxon>Asparagus</taxon>
    </lineage>
</organism>
<dbReference type="GO" id="GO:0000724">
    <property type="term" value="P:double-strand break repair via homologous recombination"/>
    <property type="evidence" value="ECO:0007669"/>
    <property type="project" value="InterPro"/>
</dbReference>
<evidence type="ECO:0000256" key="2">
    <source>
        <dbReference type="ARBA" id="ARBA00004718"/>
    </source>
</evidence>
<dbReference type="GO" id="GO:0010082">
    <property type="term" value="P:regulation of root meristem growth"/>
    <property type="evidence" value="ECO:0007669"/>
    <property type="project" value="EnsemblPlants"/>
</dbReference>
<dbReference type="InterPro" id="IPR004181">
    <property type="entry name" value="Znf_MIZ"/>
</dbReference>
<keyword evidence="4" id="KW-0808">Transferase</keyword>
<evidence type="ECO:0000313" key="13">
    <source>
        <dbReference type="Proteomes" id="UP000243459"/>
    </source>
</evidence>
<proteinExistence type="inferred from homology"/>
<evidence type="ECO:0000256" key="8">
    <source>
        <dbReference type="ARBA" id="ARBA00022833"/>
    </source>
</evidence>
<keyword evidence="13" id="KW-1185">Reference proteome</keyword>
<dbReference type="GO" id="GO:0048509">
    <property type="term" value="P:regulation of meristem development"/>
    <property type="evidence" value="ECO:0007669"/>
    <property type="project" value="EnsemblPlants"/>
</dbReference>
<dbReference type="OMA" id="VECKHIY"/>
<dbReference type="GO" id="GO:0008270">
    <property type="term" value="F:zinc ion binding"/>
    <property type="evidence" value="ECO:0007669"/>
    <property type="project" value="UniProtKB-KW"/>
</dbReference>
<evidence type="ECO:0000256" key="10">
    <source>
        <dbReference type="PROSITE-ProRule" id="PRU00452"/>
    </source>
</evidence>
<keyword evidence="8" id="KW-0862">Zinc</keyword>
<evidence type="ECO:0000256" key="4">
    <source>
        <dbReference type="ARBA" id="ARBA00022679"/>
    </source>
</evidence>
<dbReference type="GO" id="GO:0008284">
    <property type="term" value="P:positive regulation of cell population proliferation"/>
    <property type="evidence" value="ECO:0007669"/>
    <property type="project" value="EnsemblPlants"/>
</dbReference>